<keyword evidence="2" id="KW-0255">Endonuclease</keyword>
<protein>
    <submittedName>
        <fullName evidence="2">Restriction endonuclease</fullName>
    </submittedName>
</protein>
<evidence type="ECO:0000259" key="1">
    <source>
        <dbReference type="Pfam" id="PF20282"/>
    </source>
</evidence>
<organism evidence="2 3">
    <name type="scientific">Afipia massiliensis</name>
    <dbReference type="NCBI Taxonomy" id="211460"/>
    <lineage>
        <taxon>Bacteria</taxon>
        <taxon>Pseudomonadati</taxon>
        <taxon>Pseudomonadota</taxon>
        <taxon>Alphaproteobacteria</taxon>
        <taxon>Hyphomicrobiales</taxon>
        <taxon>Nitrobacteraceae</taxon>
        <taxon>Afipia</taxon>
    </lineage>
</organism>
<dbReference type="STRING" id="211460.YH63_16810"/>
<evidence type="ECO:0000313" key="2">
    <source>
        <dbReference type="EMBL" id="TKT73839.1"/>
    </source>
</evidence>
<name>A0A4U6BT39_9BRAD</name>
<keyword evidence="3" id="KW-1185">Reference proteome</keyword>
<gene>
    <name evidence="2" type="ORF">YH63_002065</name>
</gene>
<feature type="domain" description="ABC-three component systems C-terminal" evidence="1">
    <location>
        <begin position="242"/>
        <end position="371"/>
    </location>
</feature>
<dbReference type="GO" id="GO:0003676">
    <property type="term" value="F:nucleic acid binding"/>
    <property type="evidence" value="ECO:0007669"/>
    <property type="project" value="InterPro"/>
</dbReference>
<dbReference type="AlphaFoldDB" id="A0A4U6BT39"/>
<comment type="caution">
    <text evidence="2">The sequence shown here is derived from an EMBL/GenBank/DDBJ whole genome shotgun (WGS) entry which is preliminary data.</text>
</comment>
<dbReference type="InterPro" id="IPR011856">
    <property type="entry name" value="tRNA_endonuc-like_dom_sf"/>
</dbReference>
<accession>A0A4U6BT39</accession>
<reference evidence="2" key="1">
    <citation type="submission" date="2019-04" db="EMBL/GenBank/DDBJ databases">
        <title>Whole genome sequencing of cave bacteria.</title>
        <authorList>
            <person name="Gan H.M."/>
            <person name="Barton H."/>
            <person name="Savka M.A."/>
        </authorList>
    </citation>
    <scope>NUCLEOTIDE SEQUENCE [LARGE SCALE GENOMIC DNA]</scope>
    <source>
        <strain evidence="2">LC387</strain>
    </source>
</reference>
<dbReference type="GO" id="GO:0004519">
    <property type="term" value="F:endonuclease activity"/>
    <property type="evidence" value="ECO:0007669"/>
    <property type="project" value="UniProtKB-KW"/>
</dbReference>
<dbReference type="OrthoDB" id="3242664at2"/>
<sequence length="374" mass="40949">MKAAAIGPGAFVAIPKPAPWPNANARLLGIGAGLPVSSLDRLATFSPNDFERFILEWADGYLAKLPIGVADVQQRGGAGDKGRDIVVWLDPSNIQPRRWHLYQCKRYAGRLGSGVAAAEIAKVLYYTERGDYTPPESYWFVTHKGVTGDLQDLLDDPSKLRSFILANWSKHCATKITTDPVALSPELTAHINAFDFSIFKAKQPLQLINEHAQTSYHLAVFGLPLIDRPAPPAPPSTVAPEETRYVTQLYAVIAEKLGVNVASIADFAQSPAMQKLFDRSRITFYSAEGLKELARDQMADATFFDTLLGHFRDGLFHAYTTSGQAGLVRLQSTVLASQSLQLGGHVLDLHATPNDREGVCHHLANDGSIEWCEK</sequence>
<dbReference type="EMBL" id="LBIA02000001">
    <property type="protein sequence ID" value="TKT73839.1"/>
    <property type="molecule type" value="Genomic_DNA"/>
</dbReference>
<keyword evidence="2" id="KW-0540">Nuclease</keyword>
<dbReference type="Proteomes" id="UP000034832">
    <property type="component" value="Unassembled WGS sequence"/>
</dbReference>
<keyword evidence="2" id="KW-0378">Hydrolase</keyword>
<dbReference type="Pfam" id="PF20282">
    <property type="entry name" value="CTD6"/>
    <property type="match status" value="1"/>
</dbReference>
<dbReference type="InterPro" id="IPR046914">
    <property type="entry name" value="ABC-3C_CTD6"/>
</dbReference>
<evidence type="ECO:0000313" key="3">
    <source>
        <dbReference type="Proteomes" id="UP000034832"/>
    </source>
</evidence>
<proteinExistence type="predicted"/>
<dbReference type="Gene3D" id="3.40.1350.10">
    <property type="match status" value="1"/>
</dbReference>